<organism evidence="1">
    <name type="scientific">uncultured Leptolyngbya sp</name>
    <dbReference type="NCBI Taxonomy" id="332963"/>
    <lineage>
        <taxon>Bacteria</taxon>
        <taxon>Bacillati</taxon>
        <taxon>Cyanobacteriota</taxon>
        <taxon>Cyanophyceae</taxon>
        <taxon>Leptolyngbyales</taxon>
        <taxon>Leptolyngbyaceae</taxon>
        <taxon>Leptolyngbya group</taxon>
        <taxon>Leptolyngbya</taxon>
        <taxon>environmental samples</taxon>
    </lineage>
</organism>
<feature type="non-terminal residue" evidence="1">
    <location>
        <position position="28"/>
    </location>
</feature>
<feature type="non-terminal residue" evidence="1">
    <location>
        <position position="1"/>
    </location>
</feature>
<sequence>DFICSRKLQILRIHFHRNWGVGFNQEGI</sequence>
<protein>
    <submittedName>
        <fullName evidence="1">Uncharacterized protein</fullName>
    </submittedName>
</protein>
<dbReference type="EMBL" id="CADCTY010001222">
    <property type="protein sequence ID" value="CAA9363164.1"/>
    <property type="molecule type" value="Genomic_DNA"/>
</dbReference>
<name>A0A6J4MNQ3_9CYAN</name>
<proteinExistence type="predicted"/>
<accession>A0A6J4MNQ3</accession>
<gene>
    <name evidence="1" type="ORF">AVDCRST_MAG94-3514</name>
</gene>
<reference evidence="1" key="1">
    <citation type="submission" date="2020-02" db="EMBL/GenBank/DDBJ databases">
        <authorList>
            <person name="Meier V. D."/>
        </authorList>
    </citation>
    <scope>NUCLEOTIDE SEQUENCE</scope>
    <source>
        <strain evidence="1">AVDCRST_MAG94</strain>
    </source>
</reference>
<dbReference type="AlphaFoldDB" id="A0A6J4MNQ3"/>
<evidence type="ECO:0000313" key="1">
    <source>
        <dbReference type="EMBL" id="CAA9363164.1"/>
    </source>
</evidence>